<accession>A0A409W853</accession>
<sequence>MQLLHVAVERKLKKTQEDWDHIKYKPTSTYGSLKAAAKEARDRARRDYDDARAALNMAGQVQAVQQLLALQQAPTIGGNQGGAQNTSNTNLTVQTTPHTAFRTAIPIQMYGAGGINTSSNLRHKGVNEANVPASVQGRGDGPTQARSERQDSTRSGTRSKSQILIIAYAQGSYHAEAVGTHAITSTTAEMDLSSSESPNHDNPSNGAR</sequence>
<dbReference type="InParanoid" id="A0A409W853"/>
<proteinExistence type="predicted"/>
<dbReference type="AlphaFoldDB" id="A0A409W853"/>
<name>A0A409W853_9AGAR</name>
<evidence type="ECO:0000313" key="3">
    <source>
        <dbReference type="Proteomes" id="UP000284706"/>
    </source>
</evidence>
<feature type="region of interest" description="Disordered" evidence="1">
    <location>
        <begin position="128"/>
        <end position="159"/>
    </location>
</feature>
<keyword evidence="3" id="KW-1185">Reference proteome</keyword>
<dbReference type="EMBL" id="NHYE01005319">
    <property type="protein sequence ID" value="PPQ74719.1"/>
    <property type="molecule type" value="Genomic_DNA"/>
</dbReference>
<dbReference type="Proteomes" id="UP000284706">
    <property type="component" value="Unassembled WGS sequence"/>
</dbReference>
<protein>
    <submittedName>
        <fullName evidence="2">Uncharacterized protein</fullName>
    </submittedName>
</protein>
<comment type="caution">
    <text evidence="2">The sequence shown here is derived from an EMBL/GenBank/DDBJ whole genome shotgun (WGS) entry which is preliminary data.</text>
</comment>
<evidence type="ECO:0000256" key="1">
    <source>
        <dbReference type="SAM" id="MobiDB-lite"/>
    </source>
</evidence>
<organism evidence="2 3">
    <name type="scientific">Gymnopilus dilepis</name>
    <dbReference type="NCBI Taxonomy" id="231916"/>
    <lineage>
        <taxon>Eukaryota</taxon>
        <taxon>Fungi</taxon>
        <taxon>Dikarya</taxon>
        <taxon>Basidiomycota</taxon>
        <taxon>Agaricomycotina</taxon>
        <taxon>Agaricomycetes</taxon>
        <taxon>Agaricomycetidae</taxon>
        <taxon>Agaricales</taxon>
        <taxon>Agaricineae</taxon>
        <taxon>Hymenogastraceae</taxon>
        <taxon>Gymnopilus</taxon>
    </lineage>
</organism>
<reference evidence="2 3" key="1">
    <citation type="journal article" date="2018" name="Evol. Lett.">
        <title>Horizontal gene cluster transfer increased hallucinogenic mushroom diversity.</title>
        <authorList>
            <person name="Reynolds H.T."/>
            <person name="Vijayakumar V."/>
            <person name="Gluck-Thaler E."/>
            <person name="Korotkin H.B."/>
            <person name="Matheny P.B."/>
            <person name="Slot J.C."/>
        </authorList>
    </citation>
    <scope>NUCLEOTIDE SEQUENCE [LARGE SCALE GENOMIC DNA]</scope>
    <source>
        <strain evidence="2 3">SRW20</strain>
    </source>
</reference>
<gene>
    <name evidence="2" type="ORF">CVT26_007535</name>
</gene>
<feature type="region of interest" description="Disordered" evidence="1">
    <location>
        <begin position="186"/>
        <end position="208"/>
    </location>
</feature>
<evidence type="ECO:0000313" key="2">
    <source>
        <dbReference type="EMBL" id="PPQ74719.1"/>
    </source>
</evidence>